<dbReference type="Pfam" id="PF00582">
    <property type="entry name" value="Usp"/>
    <property type="match status" value="1"/>
</dbReference>
<accession>A0AAW2VFK6</accession>
<dbReference type="AlphaFoldDB" id="A0AAW2VFK6"/>
<dbReference type="InterPro" id="IPR006016">
    <property type="entry name" value="UspA"/>
</dbReference>
<dbReference type="InterPro" id="IPR014729">
    <property type="entry name" value="Rossmann-like_a/b/a_fold"/>
</dbReference>
<sequence>MIPSSPAKILIGISLDADESKELLHWAIEVLAKPGDTLVALHVIGAMPNKKAADGGKSARKYQRQIRQAKSFVISTVGELVKTCQSNEIVIIGPAAGGLKRIHALKTHSHRKRTKSPQT</sequence>
<reference evidence="2" key="2">
    <citation type="journal article" date="2024" name="Plant">
        <title>Genomic evolution and insights into agronomic trait innovations of Sesamum species.</title>
        <authorList>
            <person name="Miao H."/>
            <person name="Wang L."/>
            <person name="Qu L."/>
            <person name="Liu H."/>
            <person name="Sun Y."/>
            <person name="Le M."/>
            <person name="Wang Q."/>
            <person name="Wei S."/>
            <person name="Zheng Y."/>
            <person name="Lin W."/>
            <person name="Duan Y."/>
            <person name="Cao H."/>
            <person name="Xiong S."/>
            <person name="Wang X."/>
            <person name="Wei L."/>
            <person name="Li C."/>
            <person name="Ma Q."/>
            <person name="Ju M."/>
            <person name="Zhao R."/>
            <person name="Li G."/>
            <person name="Mu C."/>
            <person name="Tian Q."/>
            <person name="Mei H."/>
            <person name="Zhang T."/>
            <person name="Gao T."/>
            <person name="Zhang H."/>
        </authorList>
    </citation>
    <scope>NUCLEOTIDE SEQUENCE</scope>
    <source>
        <strain evidence="2">KEN1</strain>
    </source>
</reference>
<dbReference type="GO" id="GO:0016301">
    <property type="term" value="F:kinase activity"/>
    <property type="evidence" value="ECO:0007669"/>
    <property type="project" value="UniProtKB-KW"/>
</dbReference>
<keyword evidence="2" id="KW-0418">Kinase</keyword>
<proteinExistence type="predicted"/>
<feature type="domain" description="UspA" evidence="1">
    <location>
        <begin position="8"/>
        <end position="69"/>
    </location>
</feature>
<name>A0AAW2VFK6_9LAMI</name>
<protein>
    <submittedName>
        <fullName evidence="2">Receptor-like serine/threonine-protein kinase</fullName>
    </submittedName>
</protein>
<keyword evidence="2" id="KW-0808">Transferase</keyword>
<evidence type="ECO:0000259" key="1">
    <source>
        <dbReference type="Pfam" id="PF00582"/>
    </source>
</evidence>
<evidence type="ECO:0000313" key="2">
    <source>
        <dbReference type="EMBL" id="KAL0428247.1"/>
    </source>
</evidence>
<organism evidence="2">
    <name type="scientific">Sesamum latifolium</name>
    <dbReference type="NCBI Taxonomy" id="2727402"/>
    <lineage>
        <taxon>Eukaryota</taxon>
        <taxon>Viridiplantae</taxon>
        <taxon>Streptophyta</taxon>
        <taxon>Embryophyta</taxon>
        <taxon>Tracheophyta</taxon>
        <taxon>Spermatophyta</taxon>
        <taxon>Magnoliopsida</taxon>
        <taxon>eudicotyledons</taxon>
        <taxon>Gunneridae</taxon>
        <taxon>Pentapetalae</taxon>
        <taxon>asterids</taxon>
        <taxon>lamiids</taxon>
        <taxon>Lamiales</taxon>
        <taxon>Pedaliaceae</taxon>
        <taxon>Sesamum</taxon>
    </lineage>
</organism>
<gene>
    <name evidence="2" type="ORF">Slati_2999500</name>
</gene>
<dbReference type="Gene3D" id="3.40.50.620">
    <property type="entry name" value="HUPs"/>
    <property type="match status" value="1"/>
</dbReference>
<reference evidence="2" key="1">
    <citation type="submission" date="2020-06" db="EMBL/GenBank/DDBJ databases">
        <authorList>
            <person name="Li T."/>
            <person name="Hu X."/>
            <person name="Zhang T."/>
            <person name="Song X."/>
            <person name="Zhang H."/>
            <person name="Dai N."/>
            <person name="Sheng W."/>
            <person name="Hou X."/>
            <person name="Wei L."/>
        </authorList>
    </citation>
    <scope>NUCLEOTIDE SEQUENCE</scope>
    <source>
        <strain evidence="2">KEN1</strain>
        <tissue evidence="2">Leaf</tissue>
    </source>
</reference>
<comment type="caution">
    <text evidence="2">The sequence shown here is derived from an EMBL/GenBank/DDBJ whole genome shotgun (WGS) entry which is preliminary data.</text>
</comment>
<keyword evidence="2" id="KW-0675">Receptor</keyword>
<dbReference type="EMBL" id="JACGWN010000010">
    <property type="protein sequence ID" value="KAL0428247.1"/>
    <property type="molecule type" value="Genomic_DNA"/>
</dbReference>